<reference evidence="8" key="1">
    <citation type="submission" date="2018-04" db="EMBL/GenBank/DDBJ databases">
        <authorList>
            <person name="Go L.Y."/>
            <person name="Mitchell J.A."/>
        </authorList>
    </citation>
    <scope>NUCLEOTIDE SEQUENCE</scope>
    <source>
        <tissue evidence="8">Whole organism</tissue>
    </source>
</reference>
<proteinExistence type="predicted"/>
<dbReference type="PANTHER" id="PTHR21319">
    <property type="entry name" value="RING FINGER AND CHY ZINC FINGER DOMAIN-CONTAINING PROTEIN 1"/>
    <property type="match status" value="1"/>
</dbReference>
<dbReference type="Pfam" id="PF14599">
    <property type="entry name" value="zinc_ribbon_6"/>
    <property type="match status" value="1"/>
</dbReference>
<feature type="compositionally biased region" description="Polar residues" evidence="5">
    <location>
        <begin position="206"/>
        <end position="217"/>
    </location>
</feature>
<sequence>MGRLQMNALYRRMADINEKAIGCVHYKRRAKFVTPCCKKIYSCRYCHDENEEHYFNRKTVSELICTECNTRQKVQANCCNPECGVRFGKYTCLICNLFDDEDKSQFHCYLCGICRVGGRGRFFHCKVCNMCLPMQLKVVGHRSFCRLAIMLVSPTCQSSMLDMKQLWEYLDSEILATPMPKEYENYFVDILCKDCHKPSTSSSSSEGNDSATKSSVENNRKNNDEA</sequence>
<dbReference type="EMBL" id="UFQS01000023">
    <property type="protein sequence ID" value="SSW97641.1"/>
    <property type="molecule type" value="Genomic_DNA"/>
</dbReference>
<feature type="domain" description="CTCHY-type" evidence="7">
    <location>
        <begin position="87"/>
        <end position="151"/>
    </location>
</feature>
<dbReference type="SUPFAM" id="SSF161245">
    <property type="entry name" value="Zinc hairpin stack"/>
    <property type="match status" value="1"/>
</dbReference>
<evidence type="ECO:0000313" key="8">
    <source>
        <dbReference type="EMBL" id="SSW97641.1"/>
    </source>
</evidence>
<dbReference type="VEuPathDB" id="VectorBase:CSON006376"/>
<evidence type="ECO:0000256" key="3">
    <source>
        <dbReference type="ARBA" id="ARBA00022833"/>
    </source>
</evidence>
<evidence type="ECO:0000313" key="9">
    <source>
        <dbReference type="EMBL" id="SSX18027.1"/>
    </source>
</evidence>
<evidence type="ECO:0000259" key="6">
    <source>
        <dbReference type="PROSITE" id="PS51266"/>
    </source>
</evidence>
<accession>A0A336JZQ3</accession>
<gene>
    <name evidence="8" type="primary">CSON006376</name>
</gene>
<dbReference type="GO" id="GO:0016567">
    <property type="term" value="P:protein ubiquitination"/>
    <property type="evidence" value="ECO:0007669"/>
    <property type="project" value="TreeGrafter"/>
</dbReference>
<dbReference type="InterPro" id="IPR017921">
    <property type="entry name" value="Znf_CTCHY"/>
</dbReference>
<dbReference type="InterPro" id="IPR039512">
    <property type="entry name" value="RCHY1_zinc-ribbon"/>
</dbReference>
<keyword evidence="1" id="KW-0479">Metal-binding</keyword>
<evidence type="ECO:0000256" key="1">
    <source>
        <dbReference type="ARBA" id="ARBA00022723"/>
    </source>
</evidence>
<organism evidence="8">
    <name type="scientific">Culicoides sonorensis</name>
    <name type="common">Biting midge</name>
    <dbReference type="NCBI Taxonomy" id="179676"/>
    <lineage>
        <taxon>Eukaryota</taxon>
        <taxon>Metazoa</taxon>
        <taxon>Ecdysozoa</taxon>
        <taxon>Arthropoda</taxon>
        <taxon>Hexapoda</taxon>
        <taxon>Insecta</taxon>
        <taxon>Pterygota</taxon>
        <taxon>Neoptera</taxon>
        <taxon>Endopterygota</taxon>
        <taxon>Diptera</taxon>
        <taxon>Nematocera</taxon>
        <taxon>Chironomoidea</taxon>
        <taxon>Ceratopogonidae</taxon>
        <taxon>Ceratopogoninae</taxon>
        <taxon>Culicoides</taxon>
        <taxon>Monoculicoides</taxon>
    </lineage>
</organism>
<name>A0A336JZQ3_CULSO</name>
<dbReference type="PANTHER" id="PTHR21319:SF53">
    <property type="entry name" value="RING FINGER AND CHY ZINC FINGER DOMAIN-CONTAINING PROTEIN 1"/>
    <property type="match status" value="1"/>
</dbReference>
<evidence type="ECO:0000256" key="5">
    <source>
        <dbReference type="SAM" id="MobiDB-lite"/>
    </source>
</evidence>
<dbReference type="GO" id="GO:0005634">
    <property type="term" value="C:nucleus"/>
    <property type="evidence" value="ECO:0007669"/>
    <property type="project" value="TreeGrafter"/>
</dbReference>
<evidence type="ECO:0000256" key="4">
    <source>
        <dbReference type="PROSITE-ProRule" id="PRU00601"/>
    </source>
</evidence>
<reference evidence="9" key="2">
    <citation type="submission" date="2018-07" db="EMBL/GenBank/DDBJ databases">
        <authorList>
            <person name="Quirk P.G."/>
            <person name="Krulwich T.A."/>
        </authorList>
    </citation>
    <scope>NUCLEOTIDE SEQUENCE</scope>
</reference>
<evidence type="ECO:0000256" key="2">
    <source>
        <dbReference type="ARBA" id="ARBA00022771"/>
    </source>
</evidence>
<protein>
    <submittedName>
        <fullName evidence="8">CSON006376 protein</fullName>
    </submittedName>
</protein>
<evidence type="ECO:0000259" key="7">
    <source>
        <dbReference type="PROSITE" id="PS51270"/>
    </source>
</evidence>
<dbReference type="PROSITE" id="PS51266">
    <property type="entry name" value="ZF_CHY"/>
    <property type="match status" value="1"/>
</dbReference>
<keyword evidence="3" id="KW-0862">Zinc</keyword>
<dbReference type="PROSITE" id="PS51270">
    <property type="entry name" value="ZF_CTCHY"/>
    <property type="match status" value="1"/>
</dbReference>
<dbReference type="EMBL" id="UFQT01000023">
    <property type="protein sequence ID" value="SSX18027.1"/>
    <property type="molecule type" value="Genomic_DNA"/>
</dbReference>
<dbReference type="SUPFAM" id="SSF161219">
    <property type="entry name" value="CHY zinc finger-like"/>
    <property type="match status" value="1"/>
</dbReference>
<dbReference type="InterPro" id="IPR037275">
    <property type="entry name" value="Znf_CTCHY_sf"/>
</dbReference>
<dbReference type="AlphaFoldDB" id="A0A336JZQ3"/>
<feature type="domain" description="CHY-type" evidence="6">
    <location>
        <begin position="16"/>
        <end position="85"/>
    </location>
</feature>
<dbReference type="Pfam" id="PF05495">
    <property type="entry name" value="zf-CHY"/>
    <property type="match status" value="1"/>
</dbReference>
<dbReference type="GO" id="GO:0008270">
    <property type="term" value="F:zinc ion binding"/>
    <property type="evidence" value="ECO:0007669"/>
    <property type="project" value="UniProtKB-KW"/>
</dbReference>
<dbReference type="InterPro" id="IPR037274">
    <property type="entry name" value="Znf_CHY_sf"/>
</dbReference>
<keyword evidence="2 4" id="KW-0863">Zinc-finger</keyword>
<feature type="region of interest" description="Disordered" evidence="5">
    <location>
        <begin position="197"/>
        <end position="226"/>
    </location>
</feature>
<dbReference type="InterPro" id="IPR008913">
    <property type="entry name" value="Znf_CHY"/>
</dbReference>
<dbReference type="GO" id="GO:0061630">
    <property type="term" value="F:ubiquitin protein ligase activity"/>
    <property type="evidence" value="ECO:0007669"/>
    <property type="project" value="TreeGrafter"/>
</dbReference>
<dbReference type="GO" id="GO:0006511">
    <property type="term" value="P:ubiquitin-dependent protein catabolic process"/>
    <property type="evidence" value="ECO:0007669"/>
    <property type="project" value="TreeGrafter"/>
</dbReference>